<feature type="transmembrane region" description="Helical" evidence="11">
    <location>
        <begin position="12"/>
        <end position="34"/>
    </location>
</feature>
<evidence type="ECO:0000256" key="8">
    <source>
        <dbReference type="ARBA" id="ARBA00023136"/>
    </source>
</evidence>
<keyword evidence="4" id="KW-1003">Cell membrane</keyword>
<evidence type="ECO:0000256" key="11">
    <source>
        <dbReference type="SAM" id="Phobius"/>
    </source>
</evidence>
<organism evidence="12 13">
    <name type="scientific">Ruficoccus amylovorans</name>
    <dbReference type="NCBI Taxonomy" id="1804625"/>
    <lineage>
        <taxon>Bacteria</taxon>
        <taxon>Pseudomonadati</taxon>
        <taxon>Verrucomicrobiota</taxon>
        <taxon>Opitutia</taxon>
        <taxon>Puniceicoccales</taxon>
        <taxon>Cerasicoccaceae</taxon>
        <taxon>Ruficoccus</taxon>
    </lineage>
</organism>
<evidence type="ECO:0000313" key="12">
    <source>
        <dbReference type="EMBL" id="MBC2593932.1"/>
    </source>
</evidence>
<name>A0A842HBZ2_9BACT</name>
<keyword evidence="5 11" id="KW-0812">Transmembrane</keyword>
<feature type="transmembrane region" description="Helical" evidence="11">
    <location>
        <begin position="46"/>
        <end position="64"/>
    </location>
</feature>
<dbReference type="Pfam" id="PF17090">
    <property type="entry name" value="Ytca"/>
    <property type="match status" value="1"/>
</dbReference>
<keyword evidence="8 11" id="KW-0472">Membrane</keyword>
<keyword evidence="13" id="KW-1185">Reference proteome</keyword>
<sequence>MSSEVEIFGAYFPGWLLSAIAGIILAACTKMVLAKLGLHKQLVMPVLVYLCLAFLWAALCWMIFFD</sequence>
<keyword evidence="7 11" id="KW-1133">Transmembrane helix</keyword>
<evidence type="ECO:0000256" key="1">
    <source>
        <dbReference type="ARBA" id="ARBA00004141"/>
    </source>
</evidence>
<evidence type="ECO:0000256" key="3">
    <source>
        <dbReference type="ARBA" id="ARBA00021237"/>
    </source>
</evidence>
<comment type="subcellular location">
    <subcellularLocation>
        <location evidence="1">Membrane</location>
        <topology evidence="1">Multi-pass membrane protein</topology>
    </subcellularLocation>
</comment>
<dbReference type="InterPro" id="IPR031381">
    <property type="entry name" value="YtcA"/>
</dbReference>
<evidence type="ECO:0000256" key="7">
    <source>
        <dbReference type="ARBA" id="ARBA00022989"/>
    </source>
</evidence>
<evidence type="ECO:0000256" key="4">
    <source>
        <dbReference type="ARBA" id="ARBA00022475"/>
    </source>
</evidence>
<gene>
    <name evidence="12" type="ORF">H5P28_06620</name>
</gene>
<dbReference type="RefSeq" id="WP_185674919.1">
    <property type="nucleotide sequence ID" value="NZ_JACHVB010000020.1"/>
</dbReference>
<reference evidence="12 13" key="1">
    <citation type="submission" date="2020-07" db="EMBL/GenBank/DDBJ databases">
        <authorList>
            <person name="Feng X."/>
        </authorList>
    </citation>
    <scope>NUCLEOTIDE SEQUENCE [LARGE SCALE GENOMIC DNA]</scope>
    <source>
        <strain evidence="12 13">JCM31066</strain>
    </source>
</reference>
<keyword evidence="10" id="KW-0449">Lipoprotein</keyword>
<evidence type="ECO:0000313" key="13">
    <source>
        <dbReference type="Proteomes" id="UP000546464"/>
    </source>
</evidence>
<dbReference type="AlphaFoldDB" id="A0A842HBZ2"/>
<evidence type="ECO:0000256" key="2">
    <source>
        <dbReference type="ARBA" id="ARBA00008208"/>
    </source>
</evidence>
<dbReference type="GO" id="GO:0016020">
    <property type="term" value="C:membrane"/>
    <property type="evidence" value="ECO:0007669"/>
    <property type="project" value="UniProtKB-SubCell"/>
</dbReference>
<comment type="similarity">
    <text evidence="2">Belongs to the YtcA family.</text>
</comment>
<evidence type="ECO:0000256" key="6">
    <source>
        <dbReference type="ARBA" id="ARBA00022729"/>
    </source>
</evidence>
<keyword evidence="9" id="KW-0564">Palmitate</keyword>
<proteinExistence type="inferred from homology"/>
<protein>
    <recommendedName>
        <fullName evidence="3">Uncharacterized protein YtcA</fullName>
    </recommendedName>
</protein>
<evidence type="ECO:0000256" key="5">
    <source>
        <dbReference type="ARBA" id="ARBA00022692"/>
    </source>
</evidence>
<accession>A0A842HBZ2</accession>
<dbReference type="Proteomes" id="UP000546464">
    <property type="component" value="Unassembled WGS sequence"/>
</dbReference>
<keyword evidence="6" id="KW-0732">Signal</keyword>
<dbReference type="EMBL" id="JACHVB010000020">
    <property type="protein sequence ID" value="MBC2593932.1"/>
    <property type="molecule type" value="Genomic_DNA"/>
</dbReference>
<evidence type="ECO:0000256" key="10">
    <source>
        <dbReference type="ARBA" id="ARBA00023288"/>
    </source>
</evidence>
<comment type="caution">
    <text evidence="12">The sequence shown here is derived from an EMBL/GenBank/DDBJ whole genome shotgun (WGS) entry which is preliminary data.</text>
</comment>
<evidence type="ECO:0000256" key="9">
    <source>
        <dbReference type="ARBA" id="ARBA00023139"/>
    </source>
</evidence>